<gene>
    <name evidence="4" type="ORF">PV399_02275</name>
    <name evidence="5" type="ORF">PV666_24085</name>
</gene>
<comment type="caution">
    <text evidence="4">The sequence shown here is derived from an EMBL/GenBank/DDBJ whole genome shotgun (WGS) entry which is preliminary data.</text>
</comment>
<evidence type="ECO:0000313" key="7">
    <source>
        <dbReference type="Proteomes" id="UP001282288"/>
    </source>
</evidence>
<dbReference type="SUPFAM" id="SSF47090">
    <property type="entry name" value="PGBD-like"/>
    <property type="match status" value="1"/>
</dbReference>
<proteinExistence type="predicted"/>
<name>A0AAP6B5H4_9ACTN</name>
<feature type="compositionally biased region" description="Low complexity" evidence="1">
    <location>
        <begin position="156"/>
        <end position="216"/>
    </location>
</feature>
<dbReference type="Proteomes" id="UP001272987">
    <property type="component" value="Unassembled WGS sequence"/>
</dbReference>
<feature type="compositionally biased region" description="Pro residues" evidence="1">
    <location>
        <begin position="67"/>
        <end position="79"/>
    </location>
</feature>
<dbReference type="RefSeq" id="WP_010358977.1">
    <property type="nucleotide sequence ID" value="NZ_BCML01000103.1"/>
</dbReference>
<dbReference type="InterPro" id="IPR002477">
    <property type="entry name" value="Peptidoglycan-bd-like"/>
</dbReference>
<organism evidence="4 7">
    <name type="scientific">Streptomyces acidiscabies</name>
    <dbReference type="NCBI Taxonomy" id="42234"/>
    <lineage>
        <taxon>Bacteria</taxon>
        <taxon>Bacillati</taxon>
        <taxon>Actinomycetota</taxon>
        <taxon>Actinomycetes</taxon>
        <taxon>Kitasatosporales</taxon>
        <taxon>Streptomycetaceae</taxon>
        <taxon>Streptomyces</taxon>
    </lineage>
</organism>
<evidence type="ECO:0000313" key="5">
    <source>
        <dbReference type="EMBL" id="MDX3020948.1"/>
    </source>
</evidence>
<dbReference type="EMBL" id="JARAWP010000014">
    <property type="protein sequence ID" value="MDX3020948.1"/>
    <property type="molecule type" value="Genomic_DNA"/>
</dbReference>
<evidence type="ECO:0000313" key="4">
    <source>
        <dbReference type="EMBL" id="MDX2958546.1"/>
    </source>
</evidence>
<feature type="region of interest" description="Disordered" evidence="1">
    <location>
        <begin position="1"/>
        <end position="101"/>
    </location>
</feature>
<accession>A0AAP6B5H4</accession>
<dbReference type="InterPro" id="IPR036366">
    <property type="entry name" value="PGBDSf"/>
</dbReference>
<dbReference type="EMBL" id="JARAWC010000001">
    <property type="protein sequence ID" value="MDX2958546.1"/>
    <property type="molecule type" value="Genomic_DNA"/>
</dbReference>
<keyword evidence="2" id="KW-0812">Transmembrane</keyword>
<protein>
    <submittedName>
        <fullName evidence="4">Peptidoglycan-binding protein</fullName>
    </submittedName>
</protein>
<dbReference type="InterPro" id="IPR036365">
    <property type="entry name" value="PGBD-like_sf"/>
</dbReference>
<evidence type="ECO:0000313" key="6">
    <source>
        <dbReference type="Proteomes" id="UP001272987"/>
    </source>
</evidence>
<dbReference type="Gene3D" id="1.10.101.10">
    <property type="entry name" value="PGBD-like superfamily/PGBD"/>
    <property type="match status" value="1"/>
</dbReference>
<keyword evidence="6" id="KW-1185">Reference proteome</keyword>
<evidence type="ECO:0000256" key="1">
    <source>
        <dbReference type="SAM" id="MobiDB-lite"/>
    </source>
</evidence>
<feature type="compositionally biased region" description="Basic and acidic residues" evidence="1">
    <location>
        <begin position="82"/>
        <end position="99"/>
    </location>
</feature>
<evidence type="ECO:0000259" key="3">
    <source>
        <dbReference type="Pfam" id="PF01471"/>
    </source>
</evidence>
<keyword evidence="2" id="KW-1133">Transmembrane helix</keyword>
<reference evidence="4 6" key="1">
    <citation type="journal article" date="2023" name="Microb. Genom.">
        <title>Mesoterricola silvestris gen. nov., sp. nov., Mesoterricola sediminis sp. nov., Geothrix oryzae sp. nov., Geothrix edaphica sp. nov., Geothrix rubra sp. nov., and Geothrix limicola sp. nov., six novel members of Acidobacteriota isolated from soils.</title>
        <authorList>
            <person name="Weisberg A.J."/>
            <person name="Pearce E."/>
            <person name="Kramer C.G."/>
            <person name="Chang J.H."/>
            <person name="Clarke C.R."/>
        </authorList>
    </citation>
    <scope>NUCLEOTIDE SEQUENCE</scope>
    <source>
        <strain evidence="5 6">NB05-1H</strain>
        <strain evidence="4">NRRL_B-16521</strain>
    </source>
</reference>
<feature type="transmembrane region" description="Helical" evidence="2">
    <location>
        <begin position="105"/>
        <end position="128"/>
    </location>
</feature>
<evidence type="ECO:0000256" key="2">
    <source>
        <dbReference type="SAM" id="Phobius"/>
    </source>
</evidence>
<dbReference type="AlphaFoldDB" id="A0AAP6B5H4"/>
<feature type="domain" description="Peptidoglycan binding-like" evidence="3">
    <location>
        <begin position="227"/>
        <end position="285"/>
    </location>
</feature>
<keyword evidence="2" id="KW-0472">Membrane</keyword>
<feature type="region of interest" description="Disordered" evidence="1">
    <location>
        <begin position="147"/>
        <end position="228"/>
    </location>
</feature>
<dbReference type="Proteomes" id="UP001282288">
    <property type="component" value="Unassembled WGS sequence"/>
</dbReference>
<dbReference type="GeneID" id="87013682"/>
<dbReference type="Pfam" id="PF01471">
    <property type="entry name" value="PG_binding_1"/>
    <property type="match status" value="1"/>
</dbReference>
<sequence length="292" mass="29598">MSEHNGRAAFGGEDGSARGPAPASGPESAVESTLEYPSGLVPQSDGTPGTPTAAPPGQVPSYDFMPAPGPGPDLFPEPEPGPDDHPDPELGLDTDEKAPAKRSRIAIVTVTAATFAVTAGVLVGVSMYQAPTRGDHLQDDLRAGVPDQVSASAERSPGASASTSASASASTSASPSESTSASPTGSPTASPTASPTKGPATSPTTAPDPTPTQGGAEASRVLRLGDTGPQVRELQLRLKQIGRYDGEATGVYDESVQSAVRTYQFTRLILSDDSGVYGAATRQSLESETQKP</sequence>